<name>A0A4P6V5N4_9HYPH</name>
<evidence type="ECO:0000256" key="5">
    <source>
        <dbReference type="ARBA" id="ARBA00022741"/>
    </source>
</evidence>
<evidence type="ECO:0000256" key="7">
    <source>
        <dbReference type="ARBA" id="ARBA00023136"/>
    </source>
</evidence>
<dbReference type="PROSITE" id="PS50893">
    <property type="entry name" value="ABC_TRANSPORTER_2"/>
    <property type="match status" value="1"/>
</dbReference>
<evidence type="ECO:0000256" key="1">
    <source>
        <dbReference type="ARBA" id="ARBA00004417"/>
    </source>
</evidence>
<dbReference type="GO" id="GO:0005524">
    <property type="term" value="F:ATP binding"/>
    <property type="evidence" value="ECO:0007669"/>
    <property type="project" value="UniProtKB-KW"/>
</dbReference>
<keyword evidence="10" id="KW-1185">Reference proteome</keyword>
<reference evidence="9 10" key="1">
    <citation type="journal article" date="2017" name="Int. J. Syst. Evol. Microbiol.">
        <title>Roseitalea porphyridii gen. nov., sp. nov., isolated from a red alga, and reclassification of Hoeflea suaedae Chung et al. 2013 as Pseudohoeflea suaedae gen. nov., comb. nov.</title>
        <authorList>
            <person name="Hyeon J.W."/>
            <person name="Jeong S.E."/>
            <person name="Baek K."/>
            <person name="Jeon C.O."/>
        </authorList>
    </citation>
    <scope>NUCLEOTIDE SEQUENCE [LARGE SCALE GENOMIC DNA]</scope>
    <source>
        <strain evidence="9 10">MA7-20</strain>
    </source>
</reference>
<dbReference type="InterPro" id="IPR017871">
    <property type="entry name" value="ABC_transporter-like_CS"/>
</dbReference>
<dbReference type="EMBL" id="CP036532">
    <property type="protein sequence ID" value="QBK32243.1"/>
    <property type="molecule type" value="Genomic_DNA"/>
</dbReference>
<comment type="similarity">
    <text evidence="2">Belongs to the ABC transporter superfamily.</text>
</comment>
<gene>
    <name evidence="9" type="ORF">E0E05_04055</name>
</gene>
<dbReference type="GO" id="GO:0015833">
    <property type="term" value="P:peptide transport"/>
    <property type="evidence" value="ECO:0007669"/>
    <property type="project" value="InterPro"/>
</dbReference>
<dbReference type="InterPro" id="IPR003439">
    <property type="entry name" value="ABC_transporter-like_ATP-bd"/>
</dbReference>
<keyword evidence="4" id="KW-1003">Cell membrane</keyword>
<dbReference type="PANTHER" id="PTHR43297">
    <property type="entry name" value="OLIGOPEPTIDE TRANSPORT ATP-BINDING PROTEIN APPD"/>
    <property type="match status" value="1"/>
</dbReference>
<evidence type="ECO:0000256" key="6">
    <source>
        <dbReference type="ARBA" id="ARBA00022840"/>
    </source>
</evidence>
<comment type="subcellular location">
    <subcellularLocation>
        <location evidence="1">Cell inner membrane</location>
        <topology evidence="1">Peripheral membrane protein</topology>
    </subcellularLocation>
</comment>
<dbReference type="NCBIfam" id="TIGR01727">
    <property type="entry name" value="oligo_HPY"/>
    <property type="match status" value="1"/>
</dbReference>
<keyword evidence="5" id="KW-0547">Nucleotide-binding</keyword>
<evidence type="ECO:0000256" key="3">
    <source>
        <dbReference type="ARBA" id="ARBA00022448"/>
    </source>
</evidence>
<dbReference type="PANTHER" id="PTHR43297:SF2">
    <property type="entry name" value="DIPEPTIDE TRANSPORT ATP-BINDING PROTEIN DPPD"/>
    <property type="match status" value="1"/>
</dbReference>
<dbReference type="Proteomes" id="UP000293719">
    <property type="component" value="Chromosome"/>
</dbReference>
<dbReference type="Pfam" id="PF00005">
    <property type="entry name" value="ABC_tran"/>
    <property type="match status" value="1"/>
</dbReference>
<sequence length="286" mass="30546">MLGLLGESGCGKTITALSVLGLLPKHAVRVTGGRILFEGRDIADLGEDELNRIRGNRIAMIFQEPMTSLNPIMTIGAQIGEALQIHRRMPAASRRAEIKRLLGLVGLPSEDAQLDRYPFQLSGGQRQRVMIAIALACEPALLIADEPTTALDVTIQAQILDLIAEMRRRFGMACVMVTHDLGVVAETCDRAIVMYAGRVAEEGPVDELFGAPIHRYTEALVGTIPAANPPGARLPAIPGAVPPPGDRPAGCAFAGRCDHALDVCASRPPPEVRRGAHVGYCWNPAS</sequence>
<dbReference type="Pfam" id="PF08352">
    <property type="entry name" value="oligo_HPY"/>
    <property type="match status" value="1"/>
</dbReference>
<proteinExistence type="inferred from homology"/>
<dbReference type="CDD" id="cd03257">
    <property type="entry name" value="ABC_NikE_OppD_transporters"/>
    <property type="match status" value="1"/>
</dbReference>
<dbReference type="OrthoDB" id="9815712at2"/>
<dbReference type="InterPro" id="IPR013563">
    <property type="entry name" value="Oligopep_ABC_C"/>
</dbReference>
<dbReference type="SUPFAM" id="SSF52540">
    <property type="entry name" value="P-loop containing nucleoside triphosphate hydrolases"/>
    <property type="match status" value="1"/>
</dbReference>
<dbReference type="FunFam" id="3.40.50.300:FF:000016">
    <property type="entry name" value="Oligopeptide ABC transporter ATP-binding component"/>
    <property type="match status" value="1"/>
</dbReference>
<dbReference type="SMART" id="SM00382">
    <property type="entry name" value="AAA"/>
    <property type="match status" value="1"/>
</dbReference>
<accession>A0A4P6V5N4</accession>
<dbReference type="GO" id="GO:0005886">
    <property type="term" value="C:plasma membrane"/>
    <property type="evidence" value="ECO:0007669"/>
    <property type="project" value="UniProtKB-SubCell"/>
</dbReference>
<dbReference type="KEGG" id="rpod:E0E05_04055"/>
<dbReference type="InterPro" id="IPR027417">
    <property type="entry name" value="P-loop_NTPase"/>
</dbReference>
<evidence type="ECO:0000313" key="10">
    <source>
        <dbReference type="Proteomes" id="UP000293719"/>
    </source>
</evidence>
<evidence type="ECO:0000259" key="8">
    <source>
        <dbReference type="PROSITE" id="PS50893"/>
    </source>
</evidence>
<keyword evidence="3" id="KW-0813">Transport</keyword>
<organism evidence="9 10">
    <name type="scientific">Roseitalea porphyridii</name>
    <dbReference type="NCBI Taxonomy" id="1852022"/>
    <lineage>
        <taxon>Bacteria</taxon>
        <taxon>Pseudomonadati</taxon>
        <taxon>Pseudomonadota</taxon>
        <taxon>Alphaproteobacteria</taxon>
        <taxon>Hyphomicrobiales</taxon>
        <taxon>Ahrensiaceae</taxon>
        <taxon>Roseitalea</taxon>
    </lineage>
</organism>
<dbReference type="AlphaFoldDB" id="A0A4P6V5N4"/>
<dbReference type="PROSITE" id="PS00211">
    <property type="entry name" value="ABC_TRANSPORTER_1"/>
    <property type="match status" value="1"/>
</dbReference>
<keyword evidence="7" id="KW-0472">Membrane</keyword>
<evidence type="ECO:0000256" key="4">
    <source>
        <dbReference type="ARBA" id="ARBA00022475"/>
    </source>
</evidence>
<keyword evidence="6 9" id="KW-0067">ATP-binding</keyword>
<dbReference type="InterPro" id="IPR050388">
    <property type="entry name" value="ABC_Ni/Peptide_Import"/>
</dbReference>
<evidence type="ECO:0000256" key="2">
    <source>
        <dbReference type="ARBA" id="ARBA00005417"/>
    </source>
</evidence>
<evidence type="ECO:0000313" key="9">
    <source>
        <dbReference type="EMBL" id="QBK32243.1"/>
    </source>
</evidence>
<dbReference type="GO" id="GO:0055085">
    <property type="term" value="P:transmembrane transport"/>
    <property type="evidence" value="ECO:0007669"/>
    <property type="project" value="UniProtKB-ARBA"/>
</dbReference>
<dbReference type="Gene3D" id="3.40.50.300">
    <property type="entry name" value="P-loop containing nucleotide triphosphate hydrolases"/>
    <property type="match status" value="1"/>
</dbReference>
<protein>
    <submittedName>
        <fullName evidence="9">ABC transporter ATP-binding protein</fullName>
    </submittedName>
</protein>
<dbReference type="InterPro" id="IPR003593">
    <property type="entry name" value="AAA+_ATPase"/>
</dbReference>
<dbReference type="GO" id="GO:0016887">
    <property type="term" value="F:ATP hydrolysis activity"/>
    <property type="evidence" value="ECO:0007669"/>
    <property type="project" value="InterPro"/>
</dbReference>
<feature type="domain" description="ABC transporter" evidence="8">
    <location>
        <begin position="5"/>
        <end position="221"/>
    </location>
</feature>